<dbReference type="AlphaFoldDB" id="A0A8X6GBR3"/>
<reference evidence="2" key="1">
    <citation type="submission" date="2020-07" db="EMBL/GenBank/DDBJ databases">
        <title>Multicomponent nature underlies the extraordinary mechanical properties of spider dragline silk.</title>
        <authorList>
            <person name="Kono N."/>
            <person name="Nakamura H."/>
            <person name="Mori M."/>
            <person name="Yoshida Y."/>
            <person name="Ohtoshi R."/>
            <person name="Malay A.D."/>
            <person name="Moran D.A.P."/>
            <person name="Tomita M."/>
            <person name="Numata K."/>
            <person name="Arakawa K."/>
        </authorList>
    </citation>
    <scope>NUCLEOTIDE SEQUENCE</scope>
</reference>
<feature type="compositionally biased region" description="Basic residues" evidence="1">
    <location>
        <begin position="17"/>
        <end position="26"/>
    </location>
</feature>
<feature type="non-terminal residue" evidence="2">
    <location>
        <position position="1"/>
    </location>
</feature>
<dbReference type="EMBL" id="BMAO01021993">
    <property type="protein sequence ID" value="GFQ79018.1"/>
    <property type="molecule type" value="Genomic_DNA"/>
</dbReference>
<protein>
    <submittedName>
        <fullName evidence="2">Uncharacterized protein</fullName>
    </submittedName>
</protein>
<gene>
    <name evidence="2" type="ORF">TNCT_36931</name>
</gene>
<accession>A0A8X6GBR3</accession>
<name>A0A8X6GBR3_TRICU</name>
<evidence type="ECO:0000256" key="1">
    <source>
        <dbReference type="SAM" id="MobiDB-lite"/>
    </source>
</evidence>
<proteinExistence type="predicted"/>
<feature type="compositionally biased region" description="Basic and acidic residues" evidence="1">
    <location>
        <begin position="1"/>
        <end position="16"/>
    </location>
</feature>
<feature type="region of interest" description="Disordered" evidence="1">
    <location>
        <begin position="1"/>
        <end position="35"/>
    </location>
</feature>
<keyword evidence="3" id="KW-1185">Reference proteome</keyword>
<organism evidence="2 3">
    <name type="scientific">Trichonephila clavata</name>
    <name type="common">Joro spider</name>
    <name type="synonym">Nephila clavata</name>
    <dbReference type="NCBI Taxonomy" id="2740835"/>
    <lineage>
        <taxon>Eukaryota</taxon>
        <taxon>Metazoa</taxon>
        <taxon>Ecdysozoa</taxon>
        <taxon>Arthropoda</taxon>
        <taxon>Chelicerata</taxon>
        <taxon>Arachnida</taxon>
        <taxon>Araneae</taxon>
        <taxon>Araneomorphae</taxon>
        <taxon>Entelegynae</taxon>
        <taxon>Araneoidea</taxon>
        <taxon>Nephilidae</taxon>
        <taxon>Trichonephila</taxon>
    </lineage>
</organism>
<dbReference type="Proteomes" id="UP000887116">
    <property type="component" value="Unassembled WGS sequence"/>
</dbReference>
<sequence length="35" mass="4053">MEQVLDRDHAGGEGLKRKASPKRNFKRSPTQEKTR</sequence>
<evidence type="ECO:0000313" key="2">
    <source>
        <dbReference type="EMBL" id="GFQ79018.1"/>
    </source>
</evidence>
<evidence type="ECO:0000313" key="3">
    <source>
        <dbReference type="Proteomes" id="UP000887116"/>
    </source>
</evidence>
<comment type="caution">
    <text evidence="2">The sequence shown here is derived from an EMBL/GenBank/DDBJ whole genome shotgun (WGS) entry which is preliminary data.</text>
</comment>